<keyword evidence="5 9" id="KW-0418">Kinase</keyword>
<keyword evidence="3" id="KW-0808">Transferase</keyword>
<evidence type="ECO:0000256" key="3">
    <source>
        <dbReference type="ARBA" id="ARBA00022679"/>
    </source>
</evidence>
<dbReference type="EC" id="2.7.6.3" evidence="2"/>
<gene>
    <name evidence="9" type="ORF">A9Q75_19415</name>
</gene>
<accession>A0A1Y5DWM0</accession>
<evidence type="ECO:0000256" key="5">
    <source>
        <dbReference type="ARBA" id="ARBA00022777"/>
    </source>
</evidence>
<sequence length="165" mass="18818">MAQIYISLGSNIDREHYIKQGLLSLAKAFELPFEQLTLSSLFESEAVGFDGAAFYNMVVGIKCSQSVEEVASMLRAIEFFHGRDHNAKKFSPRSLDLDLLLFDDLIIDQPAQLPRDEITKNAFVLWPLSQVAPDLTHPIIRQSYQDLWQDYNKNSQHLSIVANCW</sequence>
<dbReference type="GO" id="GO:0046656">
    <property type="term" value="P:folic acid biosynthetic process"/>
    <property type="evidence" value="ECO:0007669"/>
    <property type="project" value="UniProtKB-KW"/>
</dbReference>
<dbReference type="InterPro" id="IPR035907">
    <property type="entry name" value="Hppk_sf"/>
</dbReference>
<dbReference type="PANTHER" id="PTHR43071">
    <property type="entry name" value="2-AMINO-4-HYDROXY-6-HYDROXYMETHYLDIHYDROPTERIDINE PYROPHOSPHOKINASE"/>
    <property type="match status" value="1"/>
</dbReference>
<keyword evidence="7" id="KW-0289">Folate biosynthesis</keyword>
<evidence type="ECO:0000256" key="2">
    <source>
        <dbReference type="ARBA" id="ARBA00013253"/>
    </source>
</evidence>
<evidence type="ECO:0000256" key="6">
    <source>
        <dbReference type="ARBA" id="ARBA00022840"/>
    </source>
</evidence>
<dbReference type="InterPro" id="IPR000550">
    <property type="entry name" value="Hppk"/>
</dbReference>
<comment type="pathway">
    <text evidence="1">Cofactor biosynthesis; tetrahydrofolate biosynthesis; 2-amino-4-hydroxy-6-hydroxymethyl-7,8-dihydropteridine diphosphate from 7,8-dihydroneopterin triphosphate: step 4/4.</text>
</comment>
<dbReference type="Gene3D" id="3.30.70.560">
    <property type="entry name" value="7,8-Dihydro-6-hydroxymethylpterin-pyrophosphokinase HPPK"/>
    <property type="match status" value="1"/>
</dbReference>
<dbReference type="AlphaFoldDB" id="A0A1Y5DWM0"/>
<dbReference type="Proteomes" id="UP000243053">
    <property type="component" value="Unassembled WGS sequence"/>
</dbReference>
<comment type="caution">
    <text evidence="9">The sequence shown here is derived from an EMBL/GenBank/DDBJ whole genome shotgun (WGS) entry which is preliminary data.</text>
</comment>
<feature type="domain" description="7,8-dihydro-6-hydroxymethylpterin-pyrophosphokinase" evidence="8">
    <location>
        <begin position="5"/>
        <end position="133"/>
    </location>
</feature>
<dbReference type="NCBIfam" id="TIGR01498">
    <property type="entry name" value="folK"/>
    <property type="match status" value="1"/>
</dbReference>
<evidence type="ECO:0000256" key="7">
    <source>
        <dbReference type="ARBA" id="ARBA00022909"/>
    </source>
</evidence>
<dbReference type="GO" id="GO:0046654">
    <property type="term" value="P:tetrahydrofolate biosynthetic process"/>
    <property type="evidence" value="ECO:0007669"/>
    <property type="project" value="UniProtKB-UniPathway"/>
</dbReference>
<dbReference type="GO" id="GO:0016301">
    <property type="term" value="F:kinase activity"/>
    <property type="evidence" value="ECO:0007669"/>
    <property type="project" value="UniProtKB-KW"/>
</dbReference>
<name>A0A1Y5DWM0_COLPS</name>
<protein>
    <recommendedName>
        <fullName evidence="2">2-amino-4-hydroxy-6-hydroxymethyldihydropteridine diphosphokinase</fullName>
        <ecNumber evidence="2">2.7.6.3</ecNumber>
    </recommendedName>
</protein>
<dbReference type="SUPFAM" id="SSF55083">
    <property type="entry name" value="6-hydroxymethyl-7,8-dihydropterin pyrophosphokinase, HPPK"/>
    <property type="match status" value="1"/>
</dbReference>
<evidence type="ECO:0000256" key="1">
    <source>
        <dbReference type="ARBA" id="ARBA00005051"/>
    </source>
</evidence>
<dbReference type="GO" id="GO:0003848">
    <property type="term" value="F:2-amino-4-hydroxy-6-hydroxymethyldihydropteridine diphosphokinase activity"/>
    <property type="evidence" value="ECO:0007669"/>
    <property type="project" value="UniProtKB-EC"/>
</dbReference>
<evidence type="ECO:0000259" key="8">
    <source>
        <dbReference type="Pfam" id="PF01288"/>
    </source>
</evidence>
<dbReference type="PANTHER" id="PTHR43071:SF2">
    <property type="entry name" value="2-AMINO-4-HYDROXY-6-HYDROXYMETHYLDIHYDROPTERIDINE PYROPHOSPHOKINASE"/>
    <property type="match status" value="1"/>
</dbReference>
<evidence type="ECO:0000256" key="4">
    <source>
        <dbReference type="ARBA" id="ARBA00022741"/>
    </source>
</evidence>
<organism evidence="9 10">
    <name type="scientific">Colwellia psychrerythraea</name>
    <name type="common">Vibrio psychroerythus</name>
    <dbReference type="NCBI Taxonomy" id="28229"/>
    <lineage>
        <taxon>Bacteria</taxon>
        <taxon>Pseudomonadati</taxon>
        <taxon>Pseudomonadota</taxon>
        <taxon>Gammaproteobacteria</taxon>
        <taxon>Alteromonadales</taxon>
        <taxon>Colwelliaceae</taxon>
        <taxon>Colwellia</taxon>
    </lineage>
</organism>
<keyword evidence="6" id="KW-0067">ATP-binding</keyword>
<dbReference type="GO" id="GO:0005524">
    <property type="term" value="F:ATP binding"/>
    <property type="evidence" value="ECO:0007669"/>
    <property type="project" value="UniProtKB-KW"/>
</dbReference>
<evidence type="ECO:0000313" key="10">
    <source>
        <dbReference type="Proteomes" id="UP000243053"/>
    </source>
</evidence>
<proteinExistence type="predicted"/>
<evidence type="ECO:0000313" key="9">
    <source>
        <dbReference type="EMBL" id="OUR74912.1"/>
    </source>
</evidence>
<dbReference type="EMBL" id="MAAF01000120">
    <property type="protein sequence ID" value="OUR74912.1"/>
    <property type="molecule type" value="Genomic_DNA"/>
</dbReference>
<dbReference type="UniPathway" id="UPA00077">
    <property type="reaction ID" value="UER00155"/>
</dbReference>
<reference evidence="10" key="1">
    <citation type="journal article" date="2017" name="Proc. Natl. Acad. Sci. U.S.A.">
        <title>Simulation of Deepwater Horizon oil plume reveals substrate specialization within a complex community of hydrocarbon degraders.</title>
        <authorList>
            <person name="Hu P."/>
            <person name="Dubinsky E.A."/>
            <person name="Probst A.J."/>
            <person name="Wang J."/>
            <person name="Sieber C.M.K."/>
            <person name="Tom L.M."/>
            <person name="Gardinali P."/>
            <person name="Banfield J.F."/>
            <person name="Atlas R.M."/>
            <person name="Andersen G.L."/>
        </authorList>
    </citation>
    <scope>NUCLEOTIDE SEQUENCE [LARGE SCALE GENOMIC DNA]</scope>
</reference>
<keyword evidence="4" id="KW-0547">Nucleotide-binding</keyword>
<dbReference type="Pfam" id="PF01288">
    <property type="entry name" value="HPPK"/>
    <property type="match status" value="1"/>
</dbReference>